<name>A0A168D6U7_9HYPO</name>
<organism evidence="13 14">
    <name type="scientific">Moelleriella libera RCEF 2490</name>
    <dbReference type="NCBI Taxonomy" id="1081109"/>
    <lineage>
        <taxon>Eukaryota</taxon>
        <taxon>Fungi</taxon>
        <taxon>Dikarya</taxon>
        <taxon>Ascomycota</taxon>
        <taxon>Pezizomycotina</taxon>
        <taxon>Sordariomycetes</taxon>
        <taxon>Hypocreomycetidae</taxon>
        <taxon>Hypocreales</taxon>
        <taxon>Clavicipitaceae</taxon>
        <taxon>Moelleriella</taxon>
    </lineage>
</organism>
<evidence type="ECO:0000259" key="11">
    <source>
        <dbReference type="Pfam" id="PF04406"/>
    </source>
</evidence>
<dbReference type="STRING" id="1081109.A0A168D6U7"/>
<dbReference type="AlphaFoldDB" id="A0A168D6U7"/>
<keyword evidence="9 10" id="KW-0413">Isomerase</keyword>
<comment type="caution">
    <text evidence="13">The sequence shown here is derived from an EMBL/GenBank/DDBJ whole genome shotgun (WGS) entry which is preliminary data.</text>
</comment>
<gene>
    <name evidence="13" type="ORF">AAL_03389</name>
</gene>
<evidence type="ECO:0000313" key="14">
    <source>
        <dbReference type="Proteomes" id="UP000078544"/>
    </source>
</evidence>
<dbReference type="EC" id="5.6.2.2" evidence="4"/>
<dbReference type="InterPro" id="IPR034136">
    <property type="entry name" value="TOPRIM_Topo6A/Spo11"/>
</dbReference>
<dbReference type="InterPro" id="IPR036388">
    <property type="entry name" value="WH-like_DNA-bd_sf"/>
</dbReference>
<dbReference type="Proteomes" id="UP000078544">
    <property type="component" value="Unassembled WGS sequence"/>
</dbReference>
<dbReference type="CDD" id="cd00223">
    <property type="entry name" value="TOPRIM_TopoIIB_SPO"/>
    <property type="match status" value="1"/>
</dbReference>
<keyword evidence="14" id="KW-1185">Reference proteome</keyword>
<evidence type="ECO:0000256" key="5">
    <source>
        <dbReference type="ARBA" id="ARBA00022723"/>
    </source>
</evidence>
<evidence type="ECO:0000256" key="2">
    <source>
        <dbReference type="ARBA" id="ARBA00001946"/>
    </source>
</evidence>
<evidence type="ECO:0000256" key="7">
    <source>
        <dbReference type="ARBA" id="ARBA00023029"/>
    </source>
</evidence>
<dbReference type="InterPro" id="IPR013049">
    <property type="entry name" value="Spo11/TopoVI_A_N"/>
</dbReference>
<accession>A0A168D6U7</accession>
<comment type="similarity">
    <text evidence="3 10">Belongs to the TOP6A family.</text>
</comment>
<dbReference type="Pfam" id="PF21180">
    <property type="entry name" value="TOP6A-Spo11_Toprim"/>
    <property type="match status" value="1"/>
</dbReference>
<dbReference type="PANTHER" id="PTHR10848:SF0">
    <property type="entry name" value="MEIOTIC RECOMBINATION PROTEIN SPO11"/>
    <property type="match status" value="1"/>
</dbReference>
<keyword evidence="5" id="KW-0479">Metal-binding</keyword>
<evidence type="ECO:0000256" key="8">
    <source>
        <dbReference type="ARBA" id="ARBA00023125"/>
    </source>
</evidence>
<dbReference type="PROSITE" id="PS52041">
    <property type="entry name" value="TOPO_IIB"/>
    <property type="match status" value="1"/>
</dbReference>
<dbReference type="Gene3D" id="3.40.1360.10">
    <property type="match status" value="1"/>
</dbReference>
<dbReference type="Pfam" id="PF04406">
    <property type="entry name" value="TP6A_N"/>
    <property type="match status" value="1"/>
</dbReference>
<feature type="domain" description="Topoisomerase 6 subunit A/Spo11 TOPRIM" evidence="12">
    <location>
        <begin position="151"/>
        <end position="260"/>
    </location>
</feature>
<dbReference type="SUPFAM" id="SSF56726">
    <property type="entry name" value="DNA topoisomerase IV, alpha subunit"/>
    <property type="match status" value="1"/>
</dbReference>
<dbReference type="InterPro" id="IPR002815">
    <property type="entry name" value="Spo11/TopoVI_A"/>
</dbReference>
<evidence type="ECO:0000313" key="13">
    <source>
        <dbReference type="EMBL" id="KZZ97425.1"/>
    </source>
</evidence>
<dbReference type="EMBL" id="AZGY01000006">
    <property type="protein sequence ID" value="KZZ97425.1"/>
    <property type="molecule type" value="Genomic_DNA"/>
</dbReference>
<dbReference type="GO" id="GO:0000706">
    <property type="term" value="P:meiotic DNA double-strand break processing"/>
    <property type="evidence" value="ECO:0007669"/>
    <property type="project" value="TreeGrafter"/>
</dbReference>
<keyword evidence="7 10" id="KW-0799">Topoisomerase</keyword>
<dbReference type="GO" id="GO:0007131">
    <property type="term" value="P:reciprocal meiotic recombination"/>
    <property type="evidence" value="ECO:0007669"/>
    <property type="project" value="TreeGrafter"/>
</dbReference>
<dbReference type="GO" id="GO:0042138">
    <property type="term" value="P:meiotic DNA double-strand break formation"/>
    <property type="evidence" value="ECO:0007669"/>
    <property type="project" value="TreeGrafter"/>
</dbReference>
<dbReference type="GO" id="GO:0046872">
    <property type="term" value="F:metal ion binding"/>
    <property type="evidence" value="ECO:0007669"/>
    <property type="project" value="UniProtKB-KW"/>
</dbReference>
<evidence type="ECO:0000256" key="3">
    <source>
        <dbReference type="ARBA" id="ARBA00006559"/>
    </source>
</evidence>
<dbReference type="InterPro" id="IPR036078">
    <property type="entry name" value="Spo11/TopoVI_A_sf"/>
</dbReference>
<protein>
    <recommendedName>
        <fullName evidence="4">DNA topoisomerase (ATP-hydrolyzing)</fullName>
        <ecNumber evidence="4">5.6.2.2</ecNumber>
    </recommendedName>
</protein>
<feature type="active site" description="O-(5'-phospho-DNA)-tyrosine intermediate" evidence="10">
    <location>
        <position position="93"/>
    </location>
</feature>
<evidence type="ECO:0000256" key="1">
    <source>
        <dbReference type="ARBA" id="ARBA00000185"/>
    </source>
</evidence>
<reference evidence="13 14" key="1">
    <citation type="journal article" date="2016" name="Genome Biol. Evol.">
        <title>Divergent and convergent evolution of fungal pathogenicity.</title>
        <authorList>
            <person name="Shang Y."/>
            <person name="Xiao G."/>
            <person name="Zheng P."/>
            <person name="Cen K."/>
            <person name="Zhan S."/>
            <person name="Wang C."/>
        </authorList>
    </citation>
    <scope>NUCLEOTIDE SEQUENCE [LARGE SCALE GENOMIC DNA]</scope>
    <source>
        <strain evidence="13 14">RCEF 2490</strain>
    </source>
</reference>
<keyword evidence="6" id="KW-0460">Magnesium</keyword>
<evidence type="ECO:0000256" key="6">
    <source>
        <dbReference type="ARBA" id="ARBA00022842"/>
    </source>
</evidence>
<dbReference type="GO" id="GO:0000228">
    <property type="term" value="C:nuclear chromosome"/>
    <property type="evidence" value="ECO:0007669"/>
    <property type="project" value="TreeGrafter"/>
</dbReference>
<comment type="catalytic activity">
    <reaction evidence="1 10">
        <text>ATP-dependent breakage, passage and rejoining of double-stranded DNA.</text>
        <dbReference type="EC" id="5.6.2.2"/>
    </reaction>
</comment>
<evidence type="ECO:0000259" key="12">
    <source>
        <dbReference type="Pfam" id="PF21180"/>
    </source>
</evidence>
<evidence type="ECO:0000256" key="4">
    <source>
        <dbReference type="ARBA" id="ARBA00012895"/>
    </source>
</evidence>
<sequence>MDGPWQVRQDTGLAISRIENLLESLVDDLVALQSPTVHLKSRSSPDSVSQRPVRFPGRTKNEARKFTRLVVILQLAHDALVSGNIVTKRNIFYQHQDLFETQSVVDELVDDIARTLGLDRGDMNIGCMIPASNCVQSFDVGPIRSAILTTRQATFRSLASSKYWQHATCGEGLLVTAKGYPDMATRSFLHSLTKRLPRLPFLILVDFDPDGLQIYHCYKHGTGNVLDDMTVSNASMRLVGIKACHFMSESVLRSTLVHREPAAIDTSDVAHEKWWDSSIGSSTTANKLSLRDRNMISSMLHRIATKMDASLTTGIIRRELQIMQLLGYKAEIQLLDDHGDLRAWLNSEIEADMMTTV</sequence>
<dbReference type="GO" id="GO:0003677">
    <property type="term" value="F:DNA binding"/>
    <property type="evidence" value="ECO:0007669"/>
    <property type="project" value="UniProtKB-UniRule"/>
</dbReference>
<evidence type="ECO:0000256" key="9">
    <source>
        <dbReference type="ARBA" id="ARBA00023235"/>
    </source>
</evidence>
<proteinExistence type="inferred from homology"/>
<dbReference type="GO" id="GO:0005524">
    <property type="term" value="F:ATP binding"/>
    <property type="evidence" value="ECO:0007669"/>
    <property type="project" value="InterPro"/>
</dbReference>
<keyword evidence="8 10" id="KW-0238">DNA-binding</keyword>
<dbReference type="OrthoDB" id="5377392at2759"/>
<evidence type="ECO:0000256" key="10">
    <source>
        <dbReference type="PROSITE-ProRule" id="PRU01385"/>
    </source>
</evidence>
<feature type="domain" description="Spo11/DNA topoisomerase VI subunit A N-terminal" evidence="11">
    <location>
        <begin position="64"/>
        <end position="125"/>
    </location>
</feature>
<dbReference type="Gene3D" id="1.10.10.10">
    <property type="entry name" value="Winged helix-like DNA-binding domain superfamily/Winged helix DNA-binding domain"/>
    <property type="match status" value="1"/>
</dbReference>
<comment type="cofactor">
    <cofactor evidence="2">
        <name>Mg(2+)</name>
        <dbReference type="ChEBI" id="CHEBI:18420"/>
    </cofactor>
</comment>
<dbReference type="GO" id="GO:0003918">
    <property type="term" value="F:DNA topoisomerase type II (double strand cut, ATP-hydrolyzing) activity"/>
    <property type="evidence" value="ECO:0007669"/>
    <property type="project" value="UniProtKB-UniRule"/>
</dbReference>
<dbReference type="PANTHER" id="PTHR10848">
    <property type="entry name" value="MEIOTIC RECOMBINATION PROTEIN SPO11"/>
    <property type="match status" value="1"/>
</dbReference>